<dbReference type="InterPro" id="IPR024524">
    <property type="entry name" value="DUF3800"/>
</dbReference>
<sequence>MTISRLIYVDDSGSVDSNLIVYGWIQCSPERWRYALRAILEMRKTLYRNHSVPPSQELHATKFINGRDRISTTADKTEWKTLGREVAIHCLTTLANCDDIRIGSVYRRTTSTGSNYHRERQDVYQKLLATLNEQHANDGTYAFMSMDGNGSDPTYYNAHRALPLDTRHIIEDPMFHDSGRSQWVQMADLVAYTVFCHLNQHPGKKFAWNWYTEYLSSRDCQGGPQSI</sequence>
<comment type="caution">
    <text evidence="1">The sequence shown here is derived from an EMBL/GenBank/DDBJ whole genome shotgun (WGS) entry which is preliminary data.</text>
</comment>
<dbReference type="RefSeq" id="WP_120693071.1">
    <property type="nucleotide sequence ID" value="NZ_RBNH01000015.1"/>
</dbReference>
<evidence type="ECO:0000313" key="2">
    <source>
        <dbReference type="Proteomes" id="UP000273159"/>
    </source>
</evidence>
<dbReference type="Proteomes" id="UP000273159">
    <property type="component" value="Unassembled WGS sequence"/>
</dbReference>
<accession>A0A3B0FG40</accession>
<dbReference type="Pfam" id="PF12686">
    <property type="entry name" value="DUF3800"/>
    <property type="match status" value="1"/>
</dbReference>
<proteinExistence type="predicted"/>
<name>A0A3B0FG40_PSEPS</name>
<protein>
    <submittedName>
        <fullName evidence="1">DUF3800 domain-containing protein</fullName>
    </submittedName>
</protein>
<dbReference type="EMBL" id="RBNH01000015">
    <property type="protein sequence ID" value="RKO21853.1"/>
    <property type="molecule type" value="Genomic_DNA"/>
</dbReference>
<gene>
    <name evidence="1" type="ORF">D7Z96_15450</name>
</gene>
<reference evidence="1 2" key="1">
    <citation type="submission" date="2018-10" db="EMBL/GenBank/DDBJ databases">
        <title>Genome-guide identification and characterization of bacteria that degrade polycyclic aromatic hydrocarbons and resist hexavalent chromium simultaneously.</title>
        <authorList>
            <person name="Feng H."/>
        </authorList>
    </citation>
    <scope>NUCLEOTIDE SEQUENCE [LARGE SCALE GENOMIC DNA]</scope>
    <source>
        <strain evidence="1 2">J015</strain>
    </source>
</reference>
<organism evidence="1 2">
    <name type="scientific">Pseudarthrobacter phenanthrenivorans</name>
    <name type="common">Arthrobacter phenanthrenivorans</name>
    <dbReference type="NCBI Taxonomy" id="361575"/>
    <lineage>
        <taxon>Bacteria</taxon>
        <taxon>Bacillati</taxon>
        <taxon>Actinomycetota</taxon>
        <taxon>Actinomycetes</taxon>
        <taxon>Micrococcales</taxon>
        <taxon>Micrococcaceae</taxon>
        <taxon>Pseudarthrobacter</taxon>
    </lineage>
</organism>
<dbReference type="AlphaFoldDB" id="A0A3B0FG40"/>
<reference evidence="2" key="2">
    <citation type="submission" date="2018-10" db="EMBL/GenBank/DDBJ databases">
        <authorList>
            <person name="Wang Y."/>
            <person name="Wang J."/>
            <person name="Yang X."/>
            <person name="Wang Z."/>
            <person name="Huang Y."/>
        </authorList>
    </citation>
    <scope>NUCLEOTIDE SEQUENCE [LARGE SCALE GENOMIC DNA]</scope>
    <source>
        <strain evidence="2">J015</strain>
    </source>
</reference>
<evidence type="ECO:0000313" key="1">
    <source>
        <dbReference type="EMBL" id="RKO21853.1"/>
    </source>
</evidence>